<reference evidence="1 2" key="1">
    <citation type="submission" date="2015-04" db="EMBL/GenBank/DDBJ databases">
        <title>Lasius niger genome sequencing.</title>
        <authorList>
            <person name="Konorov E.A."/>
            <person name="Nikitin M.A."/>
            <person name="Kirill M.V."/>
            <person name="Chang P."/>
        </authorList>
    </citation>
    <scope>NUCLEOTIDE SEQUENCE [LARGE SCALE GENOMIC DNA]</scope>
    <source>
        <tissue evidence="1">Whole</tissue>
    </source>
</reference>
<dbReference type="PaxDb" id="67767-A0A0J7L748"/>
<comment type="caution">
    <text evidence="1">The sequence shown here is derived from an EMBL/GenBank/DDBJ whole genome shotgun (WGS) entry which is preliminary data.</text>
</comment>
<sequence>MRDELSSRAFSLKNSCEKFENFAKSYIGSQETNVSDVRSSQSRLRCDRKIRALKPHSIIGYQRKPCSRYYMKDILKLAREVSREVHQGAKEGKWAGLRRSGEGQARLGTTDVFLRVYYVTDFHFFLSSPNVTIFERK</sequence>
<name>A0A0J7L748_LASNI</name>
<dbReference type="AlphaFoldDB" id="A0A0J7L748"/>
<proteinExistence type="predicted"/>
<dbReference type="EMBL" id="LBMM01000391">
    <property type="protein sequence ID" value="KMQ98504.1"/>
    <property type="molecule type" value="Genomic_DNA"/>
</dbReference>
<organism evidence="1 2">
    <name type="scientific">Lasius niger</name>
    <name type="common">Black garden ant</name>
    <dbReference type="NCBI Taxonomy" id="67767"/>
    <lineage>
        <taxon>Eukaryota</taxon>
        <taxon>Metazoa</taxon>
        <taxon>Ecdysozoa</taxon>
        <taxon>Arthropoda</taxon>
        <taxon>Hexapoda</taxon>
        <taxon>Insecta</taxon>
        <taxon>Pterygota</taxon>
        <taxon>Neoptera</taxon>
        <taxon>Endopterygota</taxon>
        <taxon>Hymenoptera</taxon>
        <taxon>Apocrita</taxon>
        <taxon>Aculeata</taxon>
        <taxon>Formicoidea</taxon>
        <taxon>Formicidae</taxon>
        <taxon>Formicinae</taxon>
        <taxon>Lasius</taxon>
        <taxon>Lasius</taxon>
    </lineage>
</organism>
<gene>
    <name evidence="1" type="ORF">RF55_1155</name>
</gene>
<accession>A0A0J7L748</accession>
<evidence type="ECO:0000313" key="1">
    <source>
        <dbReference type="EMBL" id="KMQ98504.1"/>
    </source>
</evidence>
<evidence type="ECO:0000313" key="2">
    <source>
        <dbReference type="Proteomes" id="UP000036403"/>
    </source>
</evidence>
<protein>
    <submittedName>
        <fullName evidence="1">Uncharacterized protein</fullName>
    </submittedName>
</protein>
<keyword evidence="2" id="KW-1185">Reference proteome</keyword>
<dbReference type="Proteomes" id="UP000036403">
    <property type="component" value="Unassembled WGS sequence"/>
</dbReference>